<dbReference type="KEGG" id="bco:Bcell_1948"/>
<dbReference type="Pfam" id="PF14122">
    <property type="entry name" value="YokU"/>
    <property type="match status" value="1"/>
</dbReference>
<dbReference type="EMBL" id="CP002394">
    <property type="protein sequence ID" value="ADU30210.1"/>
    <property type="molecule type" value="Genomic_DNA"/>
</dbReference>
<dbReference type="AlphaFoldDB" id="E6U094"/>
<keyword evidence="2" id="KW-1185">Reference proteome</keyword>
<reference evidence="1" key="1">
    <citation type="submission" date="2010-12" db="EMBL/GenBank/DDBJ databases">
        <title>Complete sequence of Bacillus cellulosilyticus DSM 2522.</title>
        <authorList>
            <consortium name="US DOE Joint Genome Institute"/>
            <person name="Lucas S."/>
            <person name="Copeland A."/>
            <person name="Lapidus A."/>
            <person name="Cheng J.-F."/>
            <person name="Bruce D."/>
            <person name="Goodwin L."/>
            <person name="Pitluck S."/>
            <person name="Chertkov O."/>
            <person name="Detter J.C."/>
            <person name="Han C."/>
            <person name="Tapia R."/>
            <person name="Land M."/>
            <person name="Hauser L."/>
            <person name="Jeffries C."/>
            <person name="Kyrpides N."/>
            <person name="Ivanova N."/>
            <person name="Mikhailova N."/>
            <person name="Brumm P."/>
            <person name="Mead D."/>
            <person name="Woyke T."/>
        </authorList>
    </citation>
    <scope>NUCLEOTIDE SEQUENCE [LARGE SCALE GENOMIC DNA]</scope>
    <source>
        <strain evidence="1">DSM 2522</strain>
    </source>
</reference>
<dbReference type="OrthoDB" id="2666319at2"/>
<dbReference type="STRING" id="649639.Bcell_1948"/>
<evidence type="ECO:0000313" key="2">
    <source>
        <dbReference type="Proteomes" id="UP000001401"/>
    </source>
</evidence>
<dbReference type="RefSeq" id="WP_013488546.1">
    <property type="nucleotide sequence ID" value="NC_014829.1"/>
</dbReference>
<organism evidence="1 2">
    <name type="scientific">Evansella cellulosilytica (strain ATCC 21833 / DSM 2522 / FERM P-1141 / JCM 9156 / N-4)</name>
    <name type="common">Bacillus cellulosilyticus</name>
    <dbReference type="NCBI Taxonomy" id="649639"/>
    <lineage>
        <taxon>Bacteria</taxon>
        <taxon>Bacillati</taxon>
        <taxon>Bacillota</taxon>
        <taxon>Bacilli</taxon>
        <taxon>Bacillales</taxon>
        <taxon>Bacillaceae</taxon>
        <taxon>Evansella</taxon>
    </lineage>
</organism>
<dbReference type="CDD" id="cd12870">
    <property type="entry name" value="MqsA"/>
    <property type="match status" value="1"/>
</dbReference>
<gene>
    <name evidence="1" type="ordered locus">Bcell_1948</name>
</gene>
<protein>
    <submittedName>
        <fullName evidence="1">Uncharacterized protein</fullName>
    </submittedName>
</protein>
<proteinExistence type="predicted"/>
<dbReference type="Proteomes" id="UP000001401">
    <property type="component" value="Chromosome"/>
</dbReference>
<sequence>MGCIKCHSHETVASLSSICWDVYEIQTTIKIDSVPSLTCNNCQFVHINHSVKNEIEDRFMLVDSSKVPNSITYNQLMNQDSLLKNNLF</sequence>
<dbReference type="HOGENOM" id="CLU_186600_0_0_9"/>
<evidence type="ECO:0000313" key="1">
    <source>
        <dbReference type="EMBL" id="ADU30210.1"/>
    </source>
</evidence>
<accession>E6U094</accession>
<dbReference type="InterPro" id="IPR022451">
    <property type="entry name" value="CHP03829_YokU"/>
</dbReference>
<name>E6U094_EVAC2</name>